<keyword evidence="1" id="KW-1133">Transmembrane helix</keyword>
<dbReference type="AlphaFoldDB" id="A0A382Y4D6"/>
<keyword evidence="1" id="KW-0812">Transmembrane</keyword>
<proteinExistence type="predicted"/>
<gene>
    <name evidence="2" type="ORF">METZ01_LOCUS430202</name>
</gene>
<keyword evidence="1" id="KW-0472">Membrane</keyword>
<protein>
    <submittedName>
        <fullName evidence="2">Uncharacterized protein</fullName>
    </submittedName>
</protein>
<dbReference type="EMBL" id="UINC01172329">
    <property type="protein sequence ID" value="SVD77348.1"/>
    <property type="molecule type" value="Genomic_DNA"/>
</dbReference>
<name>A0A382Y4D6_9ZZZZ</name>
<evidence type="ECO:0000256" key="1">
    <source>
        <dbReference type="SAM" id="Phobius"/>
    </source>
</evidence>
<accession>A0A382Y4D6</accession>
<sequence>MNEYRRAVKAAFAYGLIISLLFHIGMIIHLNL</sequence>
<feature type="transmembrane region" description="Helical" evidence="1">
    <location>
        <begin position="12"/>
        <end position="30"/>
    </location>
</feature>
<evidence type="ECO:0000313" key="2">
    <source>
        <dbReference type="EMBL" id="SVD77348.1"/>
    </source>
</evidence>
<organism evidence="2">
    <name type="scientific">marine metagenome</name>
    <dbReference type="NCBI Taxonomy" id="408172"/>
    <lineage>
        <taxon>unclassified sequences</taxon>
        <taxon>metagenomes</taxon>
        <taxon>ecological metagenomes</taxon>
    </lineage>
</organism>
<reference evidence="2" key="1">
    <citation type="submission" date="2018-05" db="EMBL/GenBank/DDBJ databases">
        <authorList>
            <person name="Lanie J.A."/>
            <person name="Ng W.-L."/>
            <person name="Kazmierczak K.M."/>
            <person name="Andrzejewski T.M."/>
            <person name="Davidsen T.M."/>
            <person name="Wayne K.J."/>
            <person name="Tettelin H."/>
            <person name="Glass J.I."/>
            <person name="Rusch D."/>
            <person name="Podicherti R."/>
            <person name="Tsui H.-C.T."/>
            <person name="Winkler M.E."/>
        </authorList>
    </citation>
    <scope>NUCLEOTIDE SEQUENCE</scope>
</reference>